<evidence type="ECO:0000313" key="3">
    <source>
        <dbReference type="EMBL" id="MBS5965561.1"/>
    </source>
</evidence>
<gene>
    <name evidence="4" type="ORF">B9N49_08480</name>
    <name evidence="5" type="ORF">CJ208_04865</name>
    <name evidence="3" type="ORF">KIA07_07875</name>
</gene>
<dbReference type="AlphaFoldDB" id="A0A233V2B3"/>
<feature type="signal peptide" evidence="2">
    <location>
        <begin position="1"/>
        <end position="24"/>
    </location>
</feature>
<evidence type="ECO:0008006" key="8">
    <source>
        <dbReference type="Google" id="ProtNLM"/>
    </source>
</evidence>
<dbReference type="EMBL" id="PNHD01000005">
    <property type="protein sequence ID" value="PMC60159.1"/>
    <property type="molecule type" value="Genomic_DNA"/>
</dbReference>
<dbReference type="Proteomes" id="UP000215413">
    <property type="component" value="Unassembled WGS sequence"/>
</dbReference>
<name>A0A233V2B3_FINMA</name>
<protein>
    <recommendedName>
        <fullName evidence="8">Lipoprotein</fullName>
    </recommendedName>
</protein>
<dbReference type="EMBL" id="JAHAIK010000025">
    <property type="protein sequence ID" value="MBS5965561.1"/>
    <property type="molecule type" value="Genomic_DNA"/>
</dbReference>
<feature type="coiled-coil region" evidence="1">
    <location>
        <begin position="223"/>
        <end position="250"/>
    </location>
</feature>
<dbReference type="PROSITE" id="PS51257">
    <property type="entry name" value="PROKAR_LIPOPROTEIN"/>
    <property type="match status" value="1"/>
</dbReference>
<comment type="caution">
    <text evidence="4">The sequence shown here is derived from an EMBL/GenBank/DDBJ whole genome shotgun (WGS) entry which is preliminary data.</text>
</comment>
<reference evidence="4" key="1">
    <citation type="journal article" date="2017" name="J. Clin. Microbiol.">
        <title>Finegoldia magna Isolated from Orthopedic Joint Implant-Associated Infections.</title>
        <authorList>
            <person name="Soderquist B."/>
            <person name="Bjorklund S."/>
            <person name="Hellmark B."/>
            <person name="Jensen A."/>
            <person name="Bruggemann H."/>
        </authorList>
    </citation>
    <scope>NUCLEOTIDE SEQUENCE</scope>
    <source>
        <strain evidence="4">CCUG 54800</strain>
    </source>
</reference>
<dbReference type="Proteomes" id="UP000235723">
    <property type="component" value="Unassembled WGS sequence"/>
</dbReference>
<keyword evidence="1" id="KW-0175">Coiled coil</keyword>
<evidence type="ECO:0000256" key="2">
    <source>
        <dbReference type="SAM" id="SignalP"/>
    </source>
</evidence>
<proteinExistence type="predicted"/>
<accession>A0A233V2B3</accession>
<reference evidence="6" key="2">
    <citation type="submission" date="2017-04" db="EMBL/GenBank/DDBJ databases">
        <title>Finegoldia magna isolated from orthopedic joint implant-associated infections.</title>
        <authorList>
            <person name="Bjorklund S."/>
            <person name="Bruggemann H."/>
            <person name="Jensen A."/>
            <person name="Hellmark B."/>
            <person name="Soderquist B."/>
        </authorList>
    </citation>
    <scope>NUCLEOTIDE SEQUENCE [LARGE SCALE GENOMIC DNA]</scope>
    <source>
        <strain evidence="6">CCUG 54800</strain>
    </source>
</reference>
<evidence type="ECO:0000313" key="7">
    <source>
        <dbReference type="Proteomes" id="UP000235723"/>
    </source>
</evidence>
<dbReference type="Proteomes" id="UP000730862">
    <property type="component" value="Unassembled WGS sequence"/>
</dbReference>
<evidence type="ECO:0000313" key="6">
    <source>
        <dbReference type="Proteomes" id="UP000215413"/>
    </source>
</evidence>
<feature type="chain" id="PRO_5012692099" description="Lipoprotein" evidence="2">
    <location>
        <begin position="25"/>
        <end position="323"/>
    </location>
</feature>
<evidence type="ECO:0000256" key="1">
    <source>
        <dbReference type="SAM" id="Coils"/>
    </source>
</evidence>
<organism evidence="4 6">
    <name type="scientific">Finegoldia magna</name>
    <name type="common">Peptostreptococcus magnus</name>
    <dbReference type="NCBI Taxonomy" id="1260"/>
    <lineage>
        <taxon>Bacteria</taxon>
        <taxon>Bacillati</taxon>
        <taxon>Bacillota</taxon>
        <taxon>Tissierellia</taxon>
        <taxon>Tissierellales</taxon>
        <taxon>Peptoniphilaceae</taxon>
        <taxon>Finegoldia</taxon>
    </lineage>
</organism>
<keyword evidence="2" id="KW-0732">Signal</keyword>
<evidence type="ECO:0000313" key="4">
    <source>
        <dbReference type="EMBL" id="OXZ26529.1"/>
    </source>
</evidence>
<evidence type="ECO:0000313" key="5">
    <source>
        <dbReference type="EMBL" id="PMC60159.1"/>
    </source>
</evidence>
<dbReference type="RefSeq" id="WP_094206334.1">
    <property type="nucleotide sequence ID" value="NZ_CAUPKI010000002.1"/>
</dbReference>
<sequence>MKKKFTLVLLSLLMVITLSACSQAKEKVSLLNDFRKTTEWKNQSYEFKNETSKLKEIKVKATQDKTTGVAMATVTSDVAQLAGQGNNLGELHFAIQDGKAYLNYDAFANNLPPKMKEALIQKNLYFNVTQILQKLTEQNFQATTVRDFTVFMPLLSSNTKFQVRIAKDFVIDNKELTVKEDGNHKYSVNLTGEQWAKVMEYSRKTLLKNFKEYAKLAKGSDLTDQEQQKIQEIENNLKSDQSKKEFEEKMNTLKTTNKDDKFNLTFEFKDKSYDVSLKSTPKSKDTESINISITSKEDTSINNPKVQVDNGPFEFMQQFLNVK</sequence>
<dbReference type="EMBL" id="NDYC01000043">
    <property type="protein sequence ID" value="OXZ26529.1"/>
    <property type="molecule type" value="Genomic_DNA"/>
</dbReference>
<reference evidence="5 7" key="3">
    <citation type="submission" date="2017-09" db="EMBL/GenBank/DDBJ databases">
        <title>Bacterial strain isolated from the female urinary microbiota.</title>
        <authorList>
            <person name="Thomas-White K."/>
            <person name="Kumar N."/>
            <person name="Forster S."/>
            <person name="Putonti C."/>
            <person name="Lawley T."/>
            <person name="Wolfe A.J."/>
        </authorList>
    </citation>
    <scope>NUCLEOTIDE SEQUENCE [LARGE SCALE GENOMIC DNA]</scope>
    <source>
        <strain evidence="5 7">UMB0115</strain>
    </source>
</reference>
<reference evidence="3" key="4">
    <citation type="submission" date="2021-02" db="EMBL/GenBank/DDBJ databases">
        <title>Infant gut strain persistence is associated with maternal origin, phylogeny, and functional potential including surface adhesion and iron acquisition.</title>
        <authorList>
            <person name="Lou Y.C."/>
        </authorList>
    </citation>
    <scope>NUCLEOTIDE SEQUENCE</scope>
    <source>
        <strain evidence="3">L3_058_000G1_dasL3_058_000G1_concoct_72</strain>
    </source>
</reference>